<evidence type="ECO:0000313" key="13">
    <source>
        <dbReference type="EMBL" id="GET86716.1"/>
    </source>
</evidence>
<feature type="signal peptide" evidence="11">
    <location>
        <begin position="1"/>
        <end position="20"/>
    </location>
</feature>
<dbReference type="GO" id="GO:0015031">
    <property type="term" value="P:protein transport"/>
    <property type="evidence" value="ECO:0007669"/>
    <property type="project" value="UniProtKB-KW"/>
</dbReference>
<feature type="compositionally biased region" description="Pro residues" evidence="10">
    <location>
        <begin position="1004"/>
        <end position="1021"/>
    </location>
</feature>
<comment type="similarity">
    <text evidence="2">Belongs to the WD repeat SEC31 family.</text>
</comment>
<feature type="compositionally biased region" description="Pro residues" evidence="10">
    <location>
        <begin position="772"/>
        <end position="786"/>
    </location>
</feature>
<dbReference type="SMART" id="SM00320">
    <property type="entry name" value="WD40"/>
    <property type="match status" value="5"/>
</dbReference>
<dbReference type="InterPro" id="IPR040251">
    <property type="entry name" value="SEC31-like"/>
</dbReference>
<dbReference type="InterPro" id="IPR001680">
    <property type="entry name" value="WD40_rpt"/>
</dbReference>
<feature type="region of interest" description="Disordered" evidence="10">
    <location>
        <begin position="458"/>
        <end position="489"/>
    </location>
</feature>
<comment type="subcellular location">
    <subcellularLocation>
        <location evidence="1">Endoplasmic reticulum</location>
    </subcellularLocation>
</comment>
<dbReference type="Gene3D" id="1.25.40.1030">
    <property type="match status" value="1"/>
</dbReference>
<dbReference type="VEuPathDB" id="TriTrypDB:LtaPh_1110700"/>
<dbReference type="GO" id="GO:0070971">
    <property type="term" value="C:endoplasmic reticulum exit site"/>
    <property type="evidence" value="ECO:0007669"/>
    <property type="project" value="TreeGrafter"/>
</dbReference>
<feature type="compositionally biased region" description="Pro residues" evidence="10">
    <location>
        <begin position="829"/>
        <end position="838"/>
    </location>
</feature>
<keyword evidence="4 9" id="KW-0853">WD repeat</keyword>
<dbReference type="FunFam" id="2.130.10.10:FF:001134">
    <property type="entry name" value="Protein transport protein Sec31, putative"/>
    <property type="match status" value="1"/>
</dbReference>
<evidence type="ECO:0000256" key="10">
    <source>
        <dbReference type="SAM" id="MobiDB-lite"/>
    </source>
</evidence>
<evidence type="ECO:0000313" key="14">
    <source>
        <dbReference type="Proteomes" id="UP000419144"/>
    </source>
</evidence>
<dbReference type="AlphaFoldDB" id="A0A640KAJ8"/>
<proteinExistence type="inferred from homology"/>
<feature type="compositionally biased region" description="Low complexity" evidence="10">
    <location>
        <begin position="982"/>
        <end position="994"/>
    </location>
</feature>
<evidence type="ECO:0000256" key="7">
    <source>
        <dbReference type="ARBA" id="ARBA00022892"/>
    </source>
</evidence>
<organism evidence="13 14">
    <name type="scientific">Leishmania tarentolae</name>
    <name type="common">Sauroleishmania tarentolae</name>
    <dbReference type="NCBI Taxonomy" id="5689"/>
    <lineage>
        <taxon>Eukaryota</taxon>
        <taxon>Discoba</taxon>
        <taxon>Euglenozoa</taxon>
        <taxon>Kinetoplastea</taxon>
        <taxon>Metakinetoplastina</taxon>
        <taxon>Trypanosomatida</taxon>
        <taxon>Trypanosomatidae</taxon>
        <taxon>Leishmaniinae</taxon>
        <taxon>Leishmania</taxon>
        <taxon>lizard Leishmania</taxon>
    </lineage>
</organism>
<reference evidence="13" key="1">
    <citation type="submission" date="2019-11" db="EMBL/GenBank/DDBJ databases">
        <title>Leishmania tarentolae CDS.</title>
        <authorList>
            <person name="Goto Y."/>
            <person name="Yamagishi J."/>
        </authorList>
    </citation>
    <scope>NUCLEOTIDE SEQUENCE [LARGE SCALE GENOMIC DNA]</scope>
    <source>
        <strain evidence="13">Parrot Tar II</strain>
    </source>
</reference>
<dbReference type="GO" id="GO:0005198">
    <property type="term" value="F:structural molecule activity"/>
    <property type="evidence" value="ECO:0007669"/>
    <property type="project" value="TreeGrafter"/>
</dbReference>
<dbReference type="OrthoDB" id="542917at2759"/>
<evidence type="ECO:0000256" key="5">
    <source>
        <dbReference type="ARBA" id="ARBA00022737"/>
    </source>
</evidence>
<evidence type="ECO:0000256" key="1">
    <source>
        <dbReference type="ARBA" id="ARBA00004240"/>
    </source>
</evidence>
<evidence type="ECO:0000256" key="3">
    <source>
        <dbReference type="ARBA" id="ARBA00022448"/>
    </source>
</evidence>
<evidence type="ECO:0000256" key="2">
    <source>
        <dbReference type="ARBA" id="ARBA00009358"/>
    </source>
</evidence>
<sequence length="1180" mass="124859">MRLKNTALCCAFAWSPAVLGNPPLLATASYSGAMDENFSSDAFLEIRLVDVKVTDDTELPVVGRVRLQDRAHRVDWSPYAGPQGIIGVSCGNGCVYIFSAAEVLAAGPNGGGEEVSDQPRGLLWIVREHAGLAVRGFHFNPSKPHFFATGADDGVWRVWTLQDGATGGVCAPTKVSVISNVPNSGAIVHLQWHPKYAHIFATATVNGVINVWNLKMATRVTALNVSKASHGAQITAIAWNPTAATQLVVGLDDGNPVLQVWDLRTGVVPLREMSGHTGGITGLAWSEQESSMVASCGADGRTMWWDPNTGKKLGELQPVGQYLVDVQWCPVLPAVIATSSFAPLLCVSTAQDVSSSGGDTLSAVPKWLQKPCGASVNMSLAVASLAPGTEHDIVVSSVNGVPMSPNMTEEQQLFERLAQFPRGSPERTQWLRDTHHELLAAFSSAQNSRQPILDFLNEGAAPKKGGSGAGSGRAGEDDDDPFTAISHENQKSYEDRTSELIVSGKIEEAVDLCMDEHCFDDAFAIAFLSGGEMVRKVHQRYIAHVAAVNPQKRHVLYAGAIASGDYRPLIQANVPWKEVLSAIVAFVVGDGFANACNLLGDALRDQKNYEGAYHCYVCARNVDAVVDLWRLENRPSREVVQDTILLEETTQRAASGEYLAHCMCDYGMKLLTDGHPKDAVQYLQRAACLGDHTATVLVDRMKYLFNLAHPENSAPYVPAPVSDAQSPACQAFLAAAEERRMRDLQEQEQKQAQAQPQTHAVAPQQHHQQGQPPMPSQGPPQLPAMPPQNQCYVNPMAMPGQPQPPQSGYPPAAGYMPPMGAPAAASQPPQQPQHPPSLFPHKSVAGGLPPPPGGSAPLRPPLMPGAGAAPPPPSHGPSVYGNATPVSNGMSGAPVVAPPISPHSQSGGGAPMGMSASDNRSLSPSALPTGLTNPLAASPNGAIGQPKPRLMPHPVSSYSSMRTPITGTTPAATAPPPPGPPSSSAMPSRAPSQPGSLYSVTAPPTQPLVTPPPATPPPVTQPSPYQAAPAQPPQRLDPVYGGGASSMLKPTPPPPGPPRPAMVSTSPPHPQSSPARAQYPGALLASVNSAQFKSPLQGQLVQRLQQIIPMIAEPRRRAAVEQAAVELIHQLQQGMLPEELVQMLMHFCANAGTPNAAQAWAQLSQRYPGAIQGFANLCYL</sequence>
<gene>
    <name evidence="13" type="ORF">LtaPh_1110700</name>
</gene>
<keyword evidence="14" id="KW-1185">Reference proteome</keyword>
<feature type="compositionally biased region" description="Polar residues" evidence="10">
    <location>
        <begin position="918"/>
        <end position="932"/>
    </location>
</feature>
<name>A0A640KAJ8_LEITA</name>
<feature type="compositionally biased region" description="Pro residues" evidence="10">
    <location>
        <begin position="1050"/>
        <end position="1060"/>
    </location>
</feature>
<evidence type="ECO:0000256" key="6">
    <source>
        <dbReference type="ARBA" id="ARBA00022824"/>
    </source>
</evidence>
<dbReference type="GO" id="GO:0090110">
    <property type="term" value="P:COPII-coated vesicle cargo loading"/>
    <property type="evidence" value="ECO:0007669"/>
    <property type="project" value="TreeGrafter"/>
</dbReference>
<dbReference type="Pfam" id="PF00400">
    <property type="entry name" value="WD40"/>
    <property type="match status" value="2"/>
</dbReference>
<comment type="caution">
    <text evidence="13">The sequence shown here is derived from an EMBL/GenBank/DDBJ whole genome shotgun (WGS) entry which is preliminary data.</text>
</comment>
<dbReference type="PROSITE" id="PS50082">
    <property type="entry name" value="WD_REPEATS_2"/>
    <property type="match status" value="1"/>
</dbReference>
<evidence type="ECO:0000259" key="12">
    <source>
        <dbReference type="Pfam" id="PF12931"/>
    </source>
</evidence>
<keyword evidence="8" id="KW-0653">Protein transport</keyword>
<keyword evidence="6" id="KW-0256">Endoplasmic reticulum</keyword>
<dbReference type="Proteomes" id="UP000419144">
    <property type="component" value="Unassembled WGS sequence"/>
</dbReference>
<evidence type="ECO:0000256" key="11">
    <source>
        <dbReference type="SAM" id="SignalP"/>
    </source>
</evidence>
<evidence type="ECO:0000256" key="9">
    <source>
        <dbReference type="PROSITE-ProRule" id="PRU00221"/>
    </source>
</evidence>
<dbReference type="EMBL" id="BLBS01000013">
    <property type="protein sequence ID" value="GET86716.1"/>
    <property type="molecule type" value="Genomic_DNA"/>
</dbReference>
<keyword evidence="5" id="KW-0677">Repeat</keyword>
<feature type="compositionally biased region" description="Pro residues" evidence="10">
    <location>
        <begin position="848"/>
        <end position="875"/>
    </location>
</feature>
<dbReference type="SUPFAM" id="SSF81901">
    <property type="entry name" value="HCP-like"/>
    <property type="match status" value="1"/>
</dbReference>
<evidence type="ECO:0000256" key="8">
    <source>
        <dbReference type="ARBA" id="ARBA00022927"/>
    </source>
</evidence>
<evidence type="ECO:0000256" key="4">
    <source>
        <dbReference type="ARBA" id="ARBA00022574"/>
    </source>
</evidence>
<protein>
    <submittedName>
        <fullName evidence="13">Protein transport protein sec31, putative</fullName>
    </submittedName>
</protein>
<feature type="region of interest" description="Disordered" evidence="10">
    <location>
        <begin position="739"/>
        <end position="1076"/>
    </location>
</feature>
<dbReference type="GO" id="GO:0030127">
    <property type="term" value="C:COPII vesicle coat"/>
    <property type="evidence" value="ECO:0007669"/>
    <property type="project" value="TreeGrafter"/>
</dbReference>
<accession>A0A640KAJ8</accession>
<feature type="domain" description="Sec16 Sec23-binding" evidence="12">
    <location>
        <begin position="499"/>
        <end position="627"/>
    </location>
</feature>
<feature type="chain" id="PRO_5024879542" evidence="11">
    <location>
        <begin position="21"/>
        <end position="1180"/>
    </location>
</feature>
<dbReference type="PANTHER" id="PTHR13923:SF11">
    <property type="entry name" value="SECRETORY 31, ISOFORM D"/>
    <property type="match status" value="1"/>
</dbReference>
<dbReference type="Gene3D" id="2.130.10.10">
    <property type="entry name" value="YVTN repeat-like/Quinoprotein amine dehydrogenase"/>
    <property type="match status" value="1"/>
</dbReference>
<dbReference type="InterPro" id="IPR036322">
    <property type="entry name" value="WD40_repeat_dom_sf"/>
</dbReference>
<dbReference type="InterPro" id="IPR024298">
    <property type="entry name" value="Sec16_Sec23-bd"/>
</dbReference>
<keyword evidence="11" id="KW-0732">Signal</keyword>
<dbReference type="SUPFAM" id="SSF50978">
    <property type="entry name" value="WD40 repeat-like"/>
    <property type="match status" value="1"/>
</dbReference>
<dbReference type="PROSITE" id="PS50294">
    <property type="entry name" value="WD_REPEATS_REGION"/>
    <property type="match status" value="1"/>
</dbReference>
<feature type="repeat" description="WD" evidence="9">
    <location>
        <begin position="273"/>
        <end position="315"/>
    </location>
</feature>
<feature type="compositionally biased region" description="Low complexity" evidence="10">
    <location>
        <begin position="963"/>
        <end position="972"/>
    </location>
</feature>
<dbReference type="Pfam" id="PF12931">
    <property type="entry name" value="TPR_Sec16"/>
    <property type="match status" value="1"/>
</dbReference>
<keyword evidence="7" id="KW-0931">ER-Golgi transport</keyword>
<keyword evidence="3" id="KW-0813">Transport</keyword>
<feature type="compositionally biased region" description="Low complexity" evidence="10">
    <location>
        <begin position="809"/>
        <end position="828"/>
    </location>
</feature>
<dbReference type="InterPro" id="IPR015943">
    <property type="entry name" value="WD40/YVTN_repeat-like_dom_sf"/>
</dbReference>
<dbReference type="GO" id="GO:0007029">
    <property type="term" value="P:endoplasmic reticulum organization"/>
    <property type="evidence" value="ECO:0007669"/>
    <property type="project" value="TreeGrafter"/>
</dbReference>
<dbReference type="PANTHER" id="PTHR13923">
    <property type="entry name" value="SEC31-RELATED PROTEIN"/>
    <property type="match status" value="1"/>
</dbReference>
<feature type="compositionally biased region" description="Basic and acidic residues" evidence="10">
    <location>
        <begin position="739"/>
        <end position="749"/>
    </location>
</feature>
<feature type="compositionally biased region" description="Low complexity" evidence="10">
    <location>
        <begin position="750"/>
        <end position="771"/>
    </location>
</feature>